<dbReference type="InterPro" id="IPR035979">
    <property type="entry name" value="RBD_domain_sf"/>
</dbReference>
<dbReference type="PANTHER" id="PTHR14738:SF32">
    <property type="entry name" value="RNA BINDING (RRM_RBD_RNP MOTIFS) FAMILY PROTEIN"/>
    <property type="match status" value="1"/>
</dbReference>
<dbReference type="Pfam" id="PF01480">
    <property type="entry name" value="PWI"/>
    <property type="match status" value="1"/>
</dbReference>
<feature type="compositionally biased region" description="Basic and acidic residues" evidence="2">
    <location>
        <begin position="103"/>
        <end position="124"/>
    </location>
</feature>
<keyword evidence="5" id="KW-1185">Reference proteome</keyword>
<feature type="region of interest" description="Disordered" evidence="2">
    <location>
        <begin position="204"/>
        <end position="229"/>
    </location>
</feature>
<proteinExistence type="predicted"/>
<dbReference type="InterPro" id="IPR002483">
    <property type="entry name" value="PWI_dom"/>
</dbReference>
<feature type="region of interest" description="Disordered" evidence="2">
    <location>
        <begin position="97"/>
        <end position="136"/>
    </location>
</feature>
<accession>A0AAF1AX87</accession>
<dbReference type="CDD" id="cd00590">
    <property type="entry name" value="RRM_SF"/>
    <property type="match status" value="1"/>
</dbReference>
<dbReference type="Gene3D" id="3.30.70.330">
    <property type="match status" value="1"/>
</dbReference>
<dbReference type="GO" id="GO:0008143">
    <property type="term" value="F:poly(A) binding"/>
    <property type="evidence" value="ECO:0007669"/>
    <property type="project" value="InterPro"/>
</dbReference>
<gene>
    <name evidence="4" type="ORF">DCAR_0415042</name>
</gene>
<sequence>MMDESDELTFRVNFNGDRLSNLQHLIKDKLKDFMGDYTDDTLVEYVIVLLKNGRRKVEAKKELNVFLGDDSDCFVSLWDHLEKHLDLYVRPSNACEGATTKPTFREQPTKIDTHHMDAEQERQKPNKLSRSRLGGHMVTSNTLVDEDAHIKDDHLKVSLQSRPILQRKRHRPDERNPMKKLGFLICKLIVVDWLCVKGEGHKNVGRRPESRVGDGDSRRQKGREIGGGGELGAGRRLRRIFALLCAGVSSSGHLEDANSRTIYYSLLQHFNKFGDVLKVIIVTDATTGQPKGSAYVEFTKSKEAEHALSLLDGTSFLSRILKLQFVTSRPQIFRGSIFAASRFGRVPFPRRIPSLYQARPPVKARARSFQWKRGAKMATVESSYSANKNSIPLYPSKFQICPSRSQPNGNSSIV</sequence>
<reference evidence="4" key="1">
    <citation type="journal article" date="2016" name="Nat. Genet.">
        <title>A high-quality carrot genome assembly provides new insights into carotenoid accumulation and asterid genome evolution.</title>
        <authorList>
            <person name="Iorizzo M."/>
            <person name="Ellison S."/>
            <person name="Senalik D."/>
            <person name="Zeng P."/>
            <person name="Satapoomin P."/>
            <person name="Huang J."/>
            <person name="Bowman M."/>
            <person name="Iovene M."/>
            <person name="Sanseverino W."/>
            <person name="Cavagnaro P."/>
            <person name="Yildiz M."/>
            <person name="Macko-Podgorni A."/>
            <person name="Moranska E."/>
            <person name="Grzebelus E."/>
            <person name="Grzebelus D."/>
            <person name="Ashrafi H."/>
            <person name="Zheng Z."/>
            <person name="Cheng S."/>
            <person name="Spooner D."/>
            <person name="Van Deynze A."/>
            <person name="Simon P."/>
        </authorList>
    </citation>
    <scope>NUCLEOTIDE SEQUENCE</scope>
    <source>
        <tissue evidence="4">Leaf</tissue>
    </source>
</reference>
<dbReference type="AlphaFoldDB" id="A0AAF1AX87"/>
<protein>
    <recommendedName>
        <fullName evidence="3">RRM domain-containing protein</fullName>
    </recommendedName>
</protein>
<reference evidence="4" key="2">
    <citation type="submission" date="2022-03" db="EMBL/GenBank/DDBJ databases">
        <title>Draft title - Genomic analysis of global carrot germplasm unveils the trajectory of domestication and the origin of high carotenoid orange carrot.</title>
        <authorList>
            <person name="Iorizzo M."/>
            <person name="Ellison S."/>
            <person name="Senalik D."/>
            <person name="Macko-Podgorni A."/>
            <person name="Grzebelus D."/>
            <person name="Bostan H."/>
            <person name="Rolling W."/>
            <person name="Curaba J."/>
            <person name="Simon P."/>
        </authorList>
    </citation>
    <scope>NUCLEOTIDE SEQUENCE</scope>
    <source>
        <tissue evidence="4">Leaf</tissue>
    </source>
</reference>
<dbReference type="Gene3D" id="1.20.1390.10">
    <property type="entry name" value="PWI domain"/>
    <property type="match status" value="1"/>
</dbReference>
<dbReference type="SUPFAM" id="SSF54928">
    <property type="entry name" value="RNA-binding domain, RBD"/>
    <property type="match status" value="1"/>
</dbReference>
<dbReference type="PANTHER" id="PTHR14738">
    <property type="entry name" value="ZINC FINGER CCCH DOMAIN-CONTAINING PROTEIN 14"/>
    <property type="match status" value="1"/>
</dbReference>
<evidence type="ECO:0000259" key="3">
    <source>
        <dbReference type="PROSITE" id="PS50102"/>
    </source>
</evidence>
<dbReference type="GO" id="GO:0005737">
    <property type="term" value="C:cytoplasm"/>
    <property type="evidence" value="ECO:0007669"/>
    <property type="project" value="TreeGrafter"/>
</dbReference>
<dbReference type="PROSITE" id="PS50102">
    <property type="entry name" value="RRM"/>
    <property type="match status" value="1"/>
</dbReference>
<evidence type="ECO:0000313" key="4">
    <source>
        <dbReference type="EMBL" id="WOG95715.1"/>
    </source>
</evidence>
<dbReference type="InterPro" id="IPR000504">
    <property type="entry name" value="RRM_dom"/>
</dbReference>
<dbReference type="SMART" id="SM00360">
    <property type="entry name" value="RRM"/>
    <property type="match status" value="1"/>
</dbReference>
<evidence type="ECO:0000256" key="2">
    <source>
        <dbReference type="SAM" id="MobiDB-lite"/>
    </source>
</evidence>
<evidence type="ECO:0000256" key="1">
    <source>
        <dbReference type="PROSITE-ProRule" id="PRU00176"/>
    </source>
</evidence>
<evidence type="ECO:0000313" key="5">
    <source>
        <dbReference type="Proteomes" id="UP000077755"/>
    </source>
</evidence>
<dbReference type="Pfam" id="PF00076">
    <property type="entry name" value="RRM_1"/>
    <property type="match status" value="1"/>
</dbReference>
<dbReference type="GO" id="GO:0043488">
    <property type="term" value="P:regulation of mRNA stability"/>
    <property type="evidence" value="ECO:0007669"/>
    <property type="project" value="InterPro"/>
</dbReference>
<dbReference type="EMBL" id="CP093346">
    <property type="protein sequence ID" value="WOG95715.1"/>
    <property type="molecule type" value="Genomic_DNA"/>
</dbReference>
<dbReference type="Proteomes" id="UP000077755">
    <property type="component" value="Chromosome 4"/>
</dbReference>
<dbReference type="GO" id="GO:0005634">
    <property type="term" value="C:nucleus"/>
    <property type="evidence" value="ECO:0007669"/>
    <property type="project" value="TreeGrafter"/>
</dbReference>
<organism evidence="4 5">
    <name type="scientific">Daucus carota subsp. sativus</name>
    <name type="common">Carrot</name>
    <dbReference type="NCBI Taxonomy" id="79200"/>
    <lineage>
        <taxon>Eukaryota</taxon>
        <taxon>Viridiplantae</taxon>
        <taxon>Streptophyta</taxon>
        <taxon>Embryophyta</taxon>
        <taxon>Tracheophyta</taxon>
        <taxon>Spermatophyta</taxon>
        <taxon>Magnoliopsida</taxon>
        <taxon>eudicotyledons</taxon>
        <taxon>Gunneridae</taxon>
        <taxon>Pentapetalae</taxon>
        <taxon>asterids</taxon>
        <taxon>campanulids</taxon>
        <taxon>Apiales</taxon>
        <taxon>Apiaceae</taxon>
        <taxon>Apioideae</taxon>
        <taxon>Scandiceae</taxon>
        <taxon>Daucinae</taxon>
        <taxon>Daucus</taxon>
        <taxon>Daucus sect. Daucus</taxon>
    </lineage>
</organism>
<keyword evidence="1" id="KW-0694">RNA-binding</keyword>
<dbReference type="InterPro" id="IPR040366">
    <property type="entry name" value="Nab2/ZC3H14"/>
</dbReference>
<feature type="compositionally biased region" description="Basic and acidic residues" evidence="2">
    <location>
        <begin position="204"/>
        <end position="224"/>
    </location>
</feature>
<dbReference type="InterPro" id="IPR012677">
    <property type="entry name" value="Nucleotide-bd_a/b_plait_sf"/>
</dbReference>
<name>A0AAF1AX87_DAUCS</name>
<feature type="domain" description="RRM" evidence="3">
    <location>
        <begin position="241"/>
        <end position="328"/>
    </location>
</feature>